<feature type="transmembrane region" description="Helical" evidence="3">
    <location>
        <begin position="150"/>
        <end position="168"/>
    </location>
</feature>
<dbReference type="SUPFAM" id="SSF160544">
    <property type="entry name" value="EscU C-terminal domain-like"/>
    <property type="match status" value="1"/>
</dbReference>
<evidence type="ECO:0000256" key="1">
    <source>
        <dbReference type="ARBA" id="ARBA00010690"/>
    </source>
</evidence>
<dbReference type="Gene3D" id="3.40.1690.10">
    <property type="entry name" value="secretion proteins EscU"/>
    <property type="match status" value="1"/>
</dbReference>
<accession>A0A517QMH2</accession>
<dbReference type="Pfam" id="PF01312">
    <property type="entry name" value="Bac_export_2"/>
    <property type="match status" value="1"/>
</dbReference>
<keyword evidence="4" id="KW-0966">Cell projection</keyword>
<dbReference type="RefSeq" id="WP_145198378.1">
    <property type="nucleotide sequence ID" value="NZ_CP036267.1"/>
</dbReference>
<evidence type="ECO:0000256" key="2">
    <source>
        <dbReference type="SAM" id="MobiDB-lite"/>
    </source>
</evidence>
<dbReference type="Proteomes" id="UP000315724">
    <property type="component" value="Chromosome"/>
</dbReference>
<feature type="transmembrane region" description="Helical" evidence="3">
    <location>
        <begin position="204"/>
        <end position="226"/>
    </location>
</feature>
<dbReference type="InterPro" id="IPR029025">
    <property type="entry name" value="T3SS_substrate_exporter_C"/>
</dbReference>
<feature type="transmembrane region" description="Helical" evidence="3">
    <location>
        <begin position="27"/>
        <end position="50"/>
    </location>
</feature>
<keyword evidence="4" id="KW-0969">Cilium</keyword>
<protein>
    <submittedName>
        <fullName evidence="4">Flagellar biosynthetic protein FlhB</fullName>
    </submittedName>
</protein>
<feature type="region of interest" description="Disordered" evidence="2">
    <location>
        <begin position="1"/>
        <end position="23"/>
    </location>
</feature>
<keyword evidence="3" id="KW-0812">Transmembrane</keyword>
<evidence type="ECO:0000313" key="4">
    <source>
        <dbReference type="EMBL" id="QDT32823.1"/>
    </source>
</evidence>
<dbReference type="GO" id="GO:0009306">
    <property type="term" value="P:protein secretion"/>
    <property type="evidence" value="ECO:0007669"/>
    <property type="project" value="InterPro"/>
</dbReference>
<feature type="transmembrane region" description="Helical" evidence="3">
    <location>
        <begin position="85"/>
        <end position="107"/>
    </location>
</feature>
<keyword evidence="5" id="KW-1185">Reference proteome</keyword>
<dbReference type="InterPro" id="IPR006135">
    <property type="entry name" value="T3SS_substrate_exporter"/>
</dbReference>
<proteinExistence type="inferred from homology"/>
<evidence type="ECO:0000313" key="5">
    <source>
        <dbReference type="Proteomes" id="UP000315724"/>
    </source>
</evidence>
<name>A0A517QMH2_9PLAN</name>
<keyword evidence="4" id="KW-0282">Flagellum</keyword>
<dbReference type="PANTHER" id="PTHR30531">
    <property type="entry name" value="FLAGELLAR BIOSYNTHETIC PROTEIN FLHB"/>
    <property type="match status" value="1"/>
</dbReference>
<dbReference type="PANTHER" id="PTHR30531:SF12">
    <property type="entry name" value="FLAGELLAR BIOSYNTHETIC PROTEIN FLHB"/>
    <property type="match status" value="1"/>
</dbReference>
<evidence type="ECO:0000256" key="3">
    <source>
        <dbReference type="SAM" id="Phobius"/>
    </source>
</evidence>
<dbReference type="GO" id="GO:0005886">
    <property type="term" value="C:plasma membrane"/>
    <property type="evidence" value="ECO:0007669"/>
    <property type="project" value="TreeGrafter"/>
</dbReference>
<dbReference type="PRINTS" id="PR00950">
    <property type="entry name" value="TYPE3IMSPROT"/>
</dbReference>
<organism evidence="4 5">
    <name type="scientific">Thalassoglobus polymorphus</name>
    <dbReference type="NCBI Taxonomy" id="2527994"/>
    <lineage>
        <taxon>Bacteria</taxon>
        <taxon>Pseudomonadati</taxon>
        <taxon>Planctomycetota</taxon>
        <taxon>Planctomycetia</taxon>
        <taxon>Planctomycetales</taxon>
        <taxon>Planctomycetaceae</taxon>
        <taxon>Thalassoglobus</taxon>
    </lineage>
</organism>
<reference evidence="4 5" key="1">
    <citation type="submission" date="2019-02" db="EMBL/GenBank/DDBJ databases">
        <title>Deep-cultivation of Planctomycetes and their phenomic and genomic characterization uncovers novel biology.</title>
        <authorList>
            <person name="Wiegand S."/>
            <person name="Jogler M."/>
            <person name="Boedeker C."/>
            <person name="Pinto D."/>
            <person name="Vollmers J."/>
            <person name="Rivas-Marin E."/>
            <person name="Kohn T."/>
            <person name="Peeters S.H."/>
            <person name="Heuer A."/>
            <person name="Rast P."/>
            <person name="Oberbeckmann S."/>
            <person name="Bunk B."/>
            <person name="Jeske O."/>
            <person name="Meyerdierks A."/>
            <person name="Storesund J.E."/>
            <person name="Kallscheuer N."/>
            <person name="Luecker S."/>
            <person name="Lage O.M."/>
            <person name="Pohl T."/>
            <person name="Merkel B.J."/>
            <person name="Hornburger P."/>
            <person name="Mueller R.-W."/>
            <person name="Bruemmer F."/>
            <person name="Labrenz M."/>
            <person name="Spormann A.M."/>
            <person name="Op den Camp H."/>
            <person name="Overmann J."/>
            <person name="Amann R."/>
            <person name="Jetten M.S.M."/>
            <person name="Mascher T."/>
            <person name="Medema M.H."/>
            <person name="Devos D.P."/>
            <person name="Kaster A.-K."/>
            <person name="Ovreas L."/>
            <person name="Rohde M."/>
            <person name="Galperin M.Y."/>
            <person name="Jogler C."/>
        </authorList>
    </citation>
    <scope>NUCLEOTIDE SEQUENCE [LARGE SCALE GENOMIC DNA]</scope>
    <source>
        <strain evidence="4 5">Mal48</strain>
    </source>
</reference>
<dbReference type="AlphaFoldDB" id="A0A517QMH2"/>
<dbReference type="OrthoDB" id="9807950at2"/>
<sequence>MSETQDQNKTEEATPRKREHAREEGQVVFSPDLSAGVMLCTVSLFVFLFWEAALDLFSFPLTEAFSGLRLREWETVETILAGKWLLSRILICSGVVFTLTTGTALLASQLQSGPTMTFQPLAPKWDKISPASGWSRLLSLDSLFRGGLSILKLLSSIGISLLLFSIAIHEFRAQTAGLTSMNGGTGPGVIGAGPAGPVLVEQVLIHRLLLSLSGITLLWGIVDFAMRRFRHEQKLKMSKQEVKDEQKEDQVDPQIRNKMRRAQQEAAKRRTLQEVPQATMVITNPTHYAVALKYQAGTMGAPVIVAKGTDAFARRIAEIARENGVPVFERKPLTRALFALADVGDEIPMEYYRAIAELLAHVYRIKGKMSAAS</sequence>
<dbReference type="KEGG" id="tpol:Mal48_20700"/>
<keyword evidence="3" id="KW-0472">Membrane</keyword>
<gene>
    <name evidence="4" type="primary">flhB</name>
    <name evidence="4" type="ORF">Mal48_20700</name>
</gene>
<comment type="similarity">
    <text evidence="1">Belongs to the type III secretion exporter family.</text>
</comment>
<dbReference type="EMBL" id="CP036267">
    <property type="protein sequence ID" value="QDT32823.1"/>
    <property type="molecule type" value="Genomic_DNA"/>
</dbReference>
<keyword evidence="3" id="KW-1133">Transmembrane helix</keyword>